<keyword evidence="1" id="KW-0378">Hydrolase</keyword>
<dbReference type="Pfam" id="PF01331">
    <property type="entry name" value="mRNA_cap_enzyme"/>
    <property type="match status" value="2"/>
</dbReference>
<dbReference type="FunFam" id="3.30.470.30:FF:000040">
    <property type="entry name" value="mRNA-capping enzyme"/>
    <property type="match status" value="1"/>
</dbReference>
<name>A0A4C1WP92_EUMVA</name>
<feature type="domain" description="Tyrosine specific protein phosphatases" evidence="4">
    <location>
        <begin position="108"/>
        <end position="175"/>
    </location>
</feature>
<dbReference type="SUPFAM" id="SSF56091">
    <property type="entry name" value="DNA ligase/mRNA capping enzyme, catalytic domain"/>
    <property type="match status" value="1"/>
</dbReference>
<dbReference type="GO" id="GO:0006370">
    <property type="term" value="P:7-methylguanosine mRNA capping"/>
    <property type="evidence" value="ECO:0007669"/>
    <property type="project" value="InterPro"/>
</dbReference>
<dbReference type="GO" id="GO:0004484">
    <property type="term" value="F:mRNA guanylyltransferase activity"/>
    <property type="evidence" value="ECO:0007669"/>
    <property type="project" value="InterPro"/>
</dbReference>
<evidence type="ECO:0000256" key="1">
    <source>
        <dbReference type="ARBA" id="ARBA00022801"/>
    </source>
</evidence>
<dbReference type="InterPro" id="IPR051029">
    <property type="entry name" value="mRNA_Capping_Enz/RNA_Phosphat"/>
</dbReference>
<dbReference type="Gene3D" id="4.10.87.10">
    <property type="entry name" value="mRNA Capping Enzyme, domain 3"/>
    <property type="match status" value="1"/>
</dbReference>
<dbReference type="GO" id="GO:0016787">
    <property type="term" value="F:hydrolase activity"/>
    <property type="evidence" value="ECO:0007669"/>
    <property type="project" value="UniProtKB-KW"/>
</dbReference>
<dbReference type="PROSITE" id="PS50054">
    <property type="entry name" value="TYR_PHOSPHATASE_DUAL"/>
    <property type="match status" value="1"/>
</dbReference>
<evidence type="ECO:0000259" key="3">
    <source>
        <dbReference type="PROSITE" id="PS50054"/>
    </source>
</evidence>
<organism evidence="5 6">
    <name type="scientific">Eumeta variegata</name>
    <name type="common">Bagworm moth</name>
    <name type="synonym">Eumeta japonica</name>
    <dbReference type="NCBI Taxonomy" id="151549"/>
    <lineage>
        <taxon>Eukaryota</taxon>
        <taxon>Metazoa</taxon>
        <taxon>Ecdysozoa</taxon>
        <taxon>Arthropoda</taxon>
        <taxon>Hexapoda</taxon>
        <taxon>Insecta</taxon>
        <taxon>Pterygota</taxon>
        <taxon>Neoptera</taxon>
        <taxon>Endopterygota</taxon>
        <taxon>Lepidoptera</taxon>
        <taxon>Glossata</taxon>
        <taxon>Ditrysia</taxon>
        <taxon>Tineoidea</taxon>
        <taxon>Psychidae</taxon>
        <taxon>Oiketicinae</taxon>
        <taxon>Eumeta</taxon>
    </lineage>
</organism>
<dbReference type="CDD" id="cd07895">
    <property type="entry name" value="Adenylation_mRNA_capping"/>
    <property type="match status" value="1"/>
</dbReference>
<dbReference type="InterPro" id="IPR001339">
    <property type="entry name" value="mRNA_cap_enzyme_adenylation"/>
</dbReference>
<evidence type="ECO:0000313" key="6">
    <source>
        <dbReference type="Proteomes" id="UP000299102"/>
    </source>
</evidence>
<feature type="region of interest" description="Disordered" evidence="2">
    <location>
        <begin position="192"/>
        <end position="230"/>
    </location>
</feature>
<dbReference type="PANTHER" id="PTHR10367">
    <property type="entry name" value="MRNA-CAPPING ENZYME"/>
    <property type="match status" value="1"/>
</dbReference>
<comment type="caution">
    <text evidence="5">The sequence shown here is derived from an EMBL/GenBank/DDBJ whole genome shotgun (WGS) entry which is preliminary data.</text>
</comment>
<evidence type="ECO:0000256" key="2">
    <source>
        <dbReference type="SAM" id="MobiDB-lite"/>
    </source>
</evidence>
<dbReference type="STRING" id="151549.A0A4C1WP92"/>
<dbReference type="EMBL" id="BGZK01000592">
    <property type="protein sequence ID" value="GBP51945.1"/>
    <property type="molecule type" value="Genomic_DNA"/>
</dbReference>
<dbReference type="InterPro" id="IPR043502">
    <property type="entry name" value="DNA/RNA_pol_sf"/>
</dbReference>
<dbReference type="SUPFAM" id="SSF56672">
    <property type="entry name" value="DNA/RNA polymerases"/>
    <property type="match status" value="1"/>
</dbReference>
<dbReference type="AlphaFoldDB" id="A0A4C1WP92"/>
<dbReference type="SUPFAM" id="SSF52799">
    <property type="entry name" value="(Phosphotyrosine protein) phosphatases II"/>
    <property type="match status" value="1"/>
</dbReference>
<dbReference type="PROSITE" id="PS00383">
    <property type="entry name" value="TYR_PHOSPHATASE_1"/>
    <property type="match status" value="1"/>
</dbReference>
<feature type="compositionally biased region" description="Acidic residues" evidence="2">
    <location>
        <begin position="197"/>
        <end position="211"/>
    </location>
</feature>
<dbReference type="OrthoDB" id="200924at2759"/>
<dbReference type="FunFam" id="3.90.190.10:FF:000040">
    <property type="entry name" value="mRNA-capping enzyme"/>
    <property type="match status" value="1"/>
</dbReference>
<dbReference type="Pfam" id="PF22785">
    <property type="entry name" value="Tc-R-P"/>
    <property type="match status" value="1"/>
</dbReference>
<proteinExistence type="predicted"/>
<dbReference type="CDD" id="cd17664">
    <property type="entry name" value="Mce1_N"/>
    <property type="match status" value="1"/>
</dbReference>
<dbReference type="InterPro" id="IPR016130">
    <property type="entry name" value="Tyr_Pase_AS"/>
</dbReference>
<feature type="domain" description="Tyrosine-protein phosphatase" evidence="3">
    <location>
        <begin position="19"/>
        <end position="187"/>
    </location>
</feature>
<accession>A0A4C1WP92</accession>
<protein>
    <submittedName>
        <fullName evidence="5">mRNA-capping enzyme</fullName>
    </submittedName>
</protein>
<dbReference type="PANTHER" id="PTHR10367:SF17">
    <property type="entry name" value="MRNA-CAPPING ENZYME"/>
    <property type="match status" value="1"/>
</dbReference>
<dbReference type="Proteomes" id="UP000299102">
    <property type="component" value="Unassembled WGS sequence"/>
</dbReference>
<sequence length="616" mass="71586">MSYQDPGPLPNRWLNCPRKASELLAGKFLAFKTPLGPQFNEKVPEEHRFTPSMLFMYMKSLKVKLGLWIDLTNTSRFYDKKEIEEKDCKYVKLPCRGHGETPDREQTNTFIQLVSRFCSQNPLEVICVHCTHGFNRTGFLLVSYMVEQLDCSVAAAVIEFARVRPPGIYKQDYLEELYRRYDDVEMTPIASVRPDWSNDDEIENDDDDDVPENSSNNEEKPAKTKGKGKRETTFKKSIFMPGVKKVEPFNKQPKLKEIQKKIQKMCKWESTGFPGSQPVSMTTTNINFLLEKPYRVSWKADGTRYMMLIDGENEVYMFDRDNCAFKVHGLRFLARKDLNRHLRDTLLDGEMVMDRVDGRDVPRFLCYDIIRFEGTDVWKSPFHPTRMSCIENEIINPSSISDATFSSALRPCPKINPGSSLYKAIKEGIIRKEHEPFSVRLKHFWDVTMAPQLLGEKFAKTLAHEPDGLIFQPSLEVSIPETKPRFVFDAAIRINGKCLNDALLTDTDLIRTLLGVLVRFRQGRVAVSADIKEMFLRMNIGEKDRNKFELEYPEVYKAIRLDHYVDDFLKSFNSVEEAKRISKQVYEVHWKTAFELRGWARNKIEALNEMCDTKRW</sequence>
<keyword evidence="6" id="KW-1185">Reference proteome</keyword>
<dbReference type="InterPro" id="IPR020422">
    <property type="entry name" value="TYR_PHOSPHATASE_DUAL_dom"/>
</dbReference>
<dbReference type="InterPro" id="IPR000387">
    <property type="entry name" value="Tyr_Pase_dom"/>
</dbReference>
<reference evidence="5 6" key="1">
    <citation type="journal article" date="2019" name="Commun. Biol.">
        <title>The bagworm genome reveals a unique fibroin gene that provides high tensile strength.</title>
        <authorList>
            <person name="Kono N."/>
            <person name="Nakamura H."/>
            <person name="Ohtoshi R."/>
            <person name="Tomita M."/>
            <person name="Numata K."/>
            <person name="Arakawa K."/>
        </authorList>
    </citation>
    <scope>NUCLEOTIDE SEQUENCE [LARGE SCALE GENOMIC DNA]</scope>
</reference>
<dbReference type="InterPro" id="IPR029021">
    <property type="entry name" value="Prot-tyrosine_phosphatase-like"/>
</dbReference>
<gene>
    <name evidence="5" type="primary">Rngtt</name>
    <name evidence="5" type="ORF">EVAR_80040_1</name>
</gene>
<dbReference type="Gene3D" id="3.90.190.10">
    <property type="entry name" value="Protein tyrosine phosphatase superfamily"/>
    <property type="match status" value="1"/>
</dbReference>
<dbReference type="GO" id="GO:0005524">
    <property type="term" value="F:ATP binding"/>
    <property type="evidence" value="ECO:0007669"/>
    <property type="project" value="InterPro"/>
</dbReference>
<dbReference type="PROSITE" id="PS50056">
    <property type="entry name" value="TYR_PHOSPHATASE_2"/>
    <property type="match status" value="1"/>
</dbReference>
<dbReference type="Gene3D" id="3.30.470.30">
    <property type="entry name" value="DNA ligase/mRNA capping enzyme"/>
    <property type="match status" value="2"/>
</dbReference>
<evidence type="ECO:0000259" key="4">
    <source>
        <dbReference type="PROSITE" id="PS50056"/>
    </source>
</evidence>
<evidence type="ECO:0000313" key="5">
    <source>
        <dbReference type="EMBL" id="GBP51945.1"/>
    </source>
</evidence>
<dbReference type="GO" id="GO:0071897">
    <property type="term" value="P:DNA biosynthetic process"/>
    <property type="evidence" value="ECO:0007669"/>
    <property type="project" value="UniProtKB-ARBA"/>
</dbReference>